<dbReference type="GO" id="GO:0009030">
    <property type="term" value="F:thiamine-phosphate kinase activity"/>
    <property type="evidence" value="ECO:0007669"/>
    <property type="project" value="UniProtKB-UniRule"/>
</dbReference>
<feature type="binding site" evidence="1">
    <location>
        <position position="75"/>
    </location>
    <ligand>
        <name>Mg(2+)</name>
        <dbReference type="ChEBI" id="CHEBI:18420"/>
        <label>3</label>
    </ligand>
</feature>
<reference evidence="3" key="1">
    <citation type="submission" date="2021-04" db="EMBL/GenBank/DDBJ databases">
        <title>Genome based classification of Actinospica acidithermotolerans sp. nov., an actinobacterium isolated from an Indonesian hot spring.</title>
        <authorList>
            <person name="Kusuma A.B."/>
            <person name="Putra K.E."/>
            <person name="Nafisah S."/>
            <person name="Loh J."/>
            <person name="Nouioui I."/>
            <person name="Goodfellow M."/>
        </authorList>
    </citation>
    <scope>NUCLEOTIDE SEQUENCE</scope>
    <source>
        <strain evidence="3">DSM 45618</strain>
    </source>
</reference>
<dbReference type="InterPro" id="IPR036921">
    <property type="entry name" value="PurM-like_N_sf"/>
</dbReference>
<comment type="catalytic activity">
    <reaction evidence="1">
        <text>thiamine phosphate + ATP = thiamine diphosphate + ADP</text>
        <dbReference type="Rhea" id="RHEA:15913"/>
        <dbReference type="ChEBI" id="CHEBI:30616"/>
        <dbReference type="ChEBI" id="CHEBI:37575"/>
        <dbReference type="ChEBI" id="CHEBI:58937"/>
        <dbReference type="ChEBI" id="CHEBI:456216"/>
        <dbReference type="EC" id="2.7.4.16"/>
    </reaction>
</comment>
<dbReference type="Proteomes" id="UP000677913">
    <property type="component" value="Unassembled WGS sequence"/>
</dbReference>
<feature type="binding site" evidence="1">
    <location>
        <position position="30"/>
    </location>
    <ligand>
        <name>Mg(2+)</name>
        <dbReference type="ChEBI" id="CHEBI:18420"/>
        <label>3</label>
    </ligand>
</feature>
<comment type="pathway">
    <text evidence="1">Cofactor biosynthesis; thiamine diphosphate biosynthesis; thiamine diphosphate from thiamine phosphate: step 1/1.</text>
</comment>
<keyword evidence="4" id="KW-1185">Reference proteome</keyword>
<feature type="binding site" evidence="1">
    <location>
        <position position="311"/>
    </location>
    <ligand>
        <name>substrate</name>
    </ligand>
</feature>
<gene>
    <name evidence="1" type="primary">thiL</name>
    <name evidence="3" type="ORF">KGA66_28705</name>
</gene>
<dbReference type="GO" id="GO:0009228">
    <property type="term" value="P:thiamine biosynthetic process"/>
    <property type="evidence" value="ECO:0007669"/>
    <property type="project" value="UniProtKB-KW"/>
</dbReference>
<feature type="binding site" evidence="1">
    <location>
        <position position="46"/>
    </location>
    <ligand>
        <name>Mg(2+)</name>
        <dbReference type="ChEBI" id="CHEBI:18420"/>
        <label>2</label>
    </ligand>
</feature>
<keyword evidence="1" id="KW-0547">Nucleotide-binding</keyword>
<comment type="caution">
    <text evidence="3">The sequence shown here is derived from an EMBL/GenBank/DDBJ whole genome shotgun (WGS) entry which is preliminary data.</text>
</comment>
<evidence type="ECO:0000259" key="2">
    <source>
        <dbReference type="Pfam" id="PF00586"/>
    </source>
</evidence>
<dbReference type="GO" id="GO:0005524">
    <property type="term" value="F:ATP binding"/>
    <property type="evidence" value="ECO:0007669"/>
    <property type="project" value="UniProtKB-UniRule"/>
</dbReference>
<feature type="binding site" evidence="1">
    <location>
        <position position="263"/>
    </location>
    <ligand>
        <name>substrate</name>
    </ligand>
</feature>
<dbReference type="GO" id="GO:0009229">
    <property type="term" value="P:thiamine diphosphate biosynthetic process"/>
    <property type="evidence" value="ECO:0007669"/>
    <property type="project" value="UniProtKB-UniRule"/>
</dbReference>
<protein>
    <recommendedName>
        <fullName evidence="1">Thiamine-monophosphate kinase</fullName>
        <shortName evidence="1">TMP kinase</shortName>
        <shortName evidence="1">Thiamine-phosphate kinase</shortName>
        <ecNumber evidence="1">2.7.4.16</ecNumber>
    </recommendedName>
</protein>
<keyword evidence="1" id="KW-0460">Magnesium</keyword>
<keyword evidence="1" id="KW-0784">Thiamine biosynthesis</keyword>
<feature type="binding site" evidence="1">
    <location>
        <position position="75"/>
    </location>
    <ligand>
        <name>Mg(2+)</name>
        <dbReference type="ChEBI" id="CHEBI:18420"/>
        <label>2</label>
    </ligand>
</feature>
<dbReference type="InterPro" id="IPR036676">
    <property type="entry name" value="PurM-like_C_sf"/>
</dbReference>
<keyword evidence="1" id="KW-0067">ATP-binding</keyword>
<dbReference type="InterPro" id="IPR006283">
    <property type="entry name" value="ThiL-like"/>
</dbReference>
<comment type="similarity">
    <text evidence="1">Belongs to the thiamine-monophosphate kinase family.</text>
</comment>
<feature type="binding site" evidence="1">
    <location>
        <position position="75"/>
    </location>
    <ligand>
        <name>Mg(2+)</name>
        <dbReference type="ChEBI" id="CHEBI:18420"/>
        <label>4</label>
    </ligand>
</feature>
<dbReference type="PANTHER" id="PTHR30270:SF0">
    <property type="entry name" value="THIAMINE-MONOPHOSPHATE KINASE"/>
    <property type="match status" value="1"/>
</dbReference>
<dbReference type="AlphaFoldDB" id="A0A8J7WRD0"/>
<feature type="binding site" evidence="1">
    <location>
        <position position="45"/>
    </location>
    <ligand>
        <name>Mg(2+)</name>
        <dbReference type="ChEBI" id="CHEBI:18420"/>
        <label>1</label>
    </ligand>
</feature>
<dbReference type="PANTHER" id="PTHR30270">
    <property type="entry name" value="THIAMINE-MONOPHOSPHATE KINASE"/>
    <property type="match status" value="1"/>
</dbReference>
<keyword evidence="1 3" id="KW-0808">Transferase</keyword>
<feature type="binding site" evidence="1">
    <location>
        <position position="44"/>
    </location>
    <ligand>
        <name>Mg(2+)</name>
        <dbReference type="ChEBI" id="CHEBI:18420"/>
        <label>4</label>
    </ligand>
</feature>
<feature type="binding site" evidence="1">
    <location>
        <position position="123"/>
    </location>
    <ligand>
        <name>Mg(2+)</name>
        <dbReference type="ChEBI" id="CHEBI:18420"/>
        <label>1</label>
    </ligand>
</feature>
<proteinExistence type="inferred from homology"/>
<feature type="binding site" evidence="1">
    <location>
        <position position="53"/>
    </location>
    <ligand>
        <name>substrate</name>
    </ligand>
</feature>
<comment type="miscellaneous">
    <text evidence="1">Reaction mechanism of ThiL seems to utilize a direct, inline transfer of the gamma-phosphate of ATP to TMP rather than a phosphorylated enzyme intermediate.</text>
</comment>
<dbReference type="NCBIfam" id="TIGR01379">
    <property type="entry name" value="thiL"/>
    <property type="match status" value="1"/>
</dbReference>
<feature type="binding site" evidence="1">
    <location>
        <begin position="122"/>
        <end position="123"/>
    </location>
    <ligand>
        <name>ATP</name>
        <dbReference type="ChEBI" id="CHEBI:30616"/>
    </ligand>
</feature>
<dbReference type="SUPFAM" id="SSF56042">
    <property type="entry name" value="PurM C-terminal domain-like"/>
    <property type="match status" value="1"/>
</dbReference>
<dbReference type="GO" id="GO:0000287">
    <property type="term" value="F:magnesium ion binding"/>
    <property type="evidence" value="ECO:0007669"/>
    <property type="project" value="UniProtKB-UniRule"/>
</dbReference>
<dbReference type="HAMAP" id="MF_02128">
    <property type="entry name" value="TMP_kinase"/>
    <property type="match status" value="1"/>
</dbReference>
<sequence length="315" mass="32171">MGEVGEFGLIDRIARGAAQGPAVLLGPGDDAAVIRAPDGRVVASTDLLLEGRHFRTDWSTAYQVGRKAAAQNLADIAAMGAVPTALLVGLAAPARLPVSWARQLAAGLADECALVGASVAGGDTTRGETIVIAATALGDLHGRAPVTRAGAHPGDRVAIAGELGWSACGHELLARGLDEPCKALDRHRAPQPPYAQGPAAARAGASAMIDVSDGLLADLGHIARESDVGIDLEPAAFEIPAQLRAAAERLGLDPLGWILTGGEDHALAACYPADDVPQGWTVVGTVTKRSDDQAAPRVTVAGKAWSGSQGWDHFA</sequence>
<feature type="binding site" evidence="1">
    <location>
        <position position="30"/>
    </location>
    <ligand>
        <name>Mg(2+)</name>
        <dbReference type="ChEBI" id="CHEBI:18420"/>
        <label>4</label>
    </ligand>
</feature>
<evidence type="ECO:0000256" key="1">
    <source>
        <dbReference type="HAMAP-Rule" id="MF_02128"/>
    </source>
</evidence>
<feature type="binding site" evidence="1">
    <location>
        <position position="148"/>
    </location>
    <ligand>
        <name>ATP</name>
        <dbReference type="ChEBI" id="CHEBI:30616"/>
    </ligand>
</feature>
<feature type="binding site" evidence="1">
    <location>
        <position position="210"/>
    </location>
    <ligand>
        <name>Mg(2+)</name>
        <dbReference type="ChEBI" id="CHEBI:18420"/>
        <label>3</label>
    </ligand>
</feature>
<feature type="domain" description="PurM-like N-terminal" evidence="2">
    <location>
        <begin position="28"/>
        <end position="138"/>
    </location>
</feature>
<comment type="function">
    <text evidence="1">Catalyzes the ATP-dependent phosphorylation of thiamine-monophosphate (TMP) to form thiamine-pyrophosphate (TPP), the active form of vitamin B1.</text>
</comment>
<dbReference type="NCBIfam" id="NF004351">
    <property type="entry name" value="PRK05731.1-4"/>
    <property type="match status" value="1"/>
</dbReference>
<evidence type="ECO:0000313" key="4">
    <source>
        <dbReference type="Proteomes" id="UP000677913"/>
    </source>
</evidence>
<dbReference type="Gene3D" id="3.30.1330.10">
    <property type="entry name" value="PurM-like, N-terminal domain"/>
    <property type="match status" value="1"/>
</dbReference>
<dbReference type="Gene3D" id="3.90.650.10">
    <property type="entry name" value="PurM-like C-terminal domain"/>
    <property type="match status" value="1"/>
</dbReference>
<dbReference type="EMBL" id="JAGSXH010000278">
    <property type="protein sequence ID" value="MBS2967048.1"/>
    <property type="molecule type" value="Genomic_DNA"/>
</dbReference>
<feature type="binding site" evidence="1">
    <location>
        <position position="46"/>
    </location>
    <ligand>
        <name>Mg(2+)</name>
        <dbReference type="ChEBI" id="CHEBI:18420"/>
        <label>1</label>
    </ligand>
</feature>
<comment type="caution">
    <text evidence="1">Lacks conserved residue(s) required for the propagation of feature annotation.</text>
</comment>
<feature type="binding site" evidence="1">
    <location>
        <position position="213"/>
    </location>
    <ligand>
        <name>Mg(2+)</name>
        <dbReference type="ChEBI" id="CHEBI:18420"/>
        <label>5</label>
    </ligand>
</feature>
<organism evidence="3 4">
    <name type="scientific">Actinocrinis puniceicyclus</name>
    <dbReference type="NCBI Taxonomy" id="977794"/>
    <lineage>
        <taxon>Bacteria</taxon>
        <taxon>Bacillati</taxon>
        <taxon>Actinomycetota</taxon>
        <taxon>Actinomycetes</taxon>
        <taxon>Catenulisporales</taxon>
        <taxon>Actinospicaceae</taxon>
        <taxon>Actinocrinis</taxon>
    </lineage>
</organism>
<dbReference type="InterPro" id="IPR016188">
    <property type="entry name" value="PurM-like_N"/>
</dbReference>
<dbReference type="Pfam" id="PF00586">
    <property type="entry name" value="AIRS"/>
    <property type="match status" value="1"/>
</dbReference>
<keyword evidence="1" id="KW-0479">Metal-binding</keyword>
<dbReference type="SUPFAM" id="SSF55326">
    <property type="entry name" value="PurM N-terminal domain-like"/>
    <property type="match status" value="1"/>
</dbReference>
<dbReference type="UniPathway" id="UPA00060">
    <property type="reaction ID" value="UER00142"/>
</dbReference>
<dbReference type="PIRSF" id="PIRSF005303">
    <property type="entry name" value="Thiam_monoph_kin"/>
    <property type="match status" value="1"/>
</dbReference>
<evidence type="ECO:0000313" key="3">
    <source>
        <dbReference type="EMBL" id="MBS2967048.1"/>
    </source>
</evidence>
<accession>A0A8J7WRD0</accession>
<keyword evidence="1 3" id="KW-0418">Kinase</keyword>
<dbReference type="EC" id="2.7.4.16" evidence="1"/>
<name>A0A8J7WRD0_9ACTN</name>
<dbReference type="CDD" id="cd02194">
    <property type="entry name" value="ThiL"/>
    <property type="match status" value="1"/>
</dbReference>
<feature type="binding site" evidence="1">
    <location>
        <position position="212"/>
    </location>
    <ligand>
        <name>ATP</name>
        <dbReference type="ChEBI" id="CHEBI:30616"/>
    </ligand>
</feature>